<protein>
    <submittedName>
        <fullName evidence="1">Uncharacterized protein</fullName>
    </submittedName>
</protein>
<evidence type="ECO:0000313" key="2">
    <source>
        <dbReference type="Proteomes" id="UP000499080"/>
    </source>
</evidence>
<name>A0A4Y2T9B1_ARAVE</name>
<accession>A0A4Y2T9B1</accession>
<reference evidence="1 2" key="1">
    <citation type="journal article" date="2019" name="Sci. Rep.">
        <title>Orb-weaving spider Araneus ventricosus genome elucidates the spidroin gene catalogue.</title>
        <authorList>
            <person name="Kono N."/>
            <person name="Nakamura H."/>
            <person name="Ohtoshi R."/>
            <person name="Moran D.A.P."/>
            <person name="Shinohara A."/>
            <person name="Yoshida Y."/>
            <person name="Fujiwara M."/>
            <person name="Mori M."/>
            <person name="Tomita M."/>
            <person name="Arakawa K."/>
        </authorList>
    </citation>
    <scope>NUCLEOTIDE SEQUENCE [LARGE SCALE GENOMIC DNA]</scope>
</reference>
<keyword evidence="2" id="KW-1185">Reference proteome</keyword>
<proteinExistence type="predicted"/>
<comment type="caution">
    <text evidence="1">The sequence shown here is derived from an EMBL/GenBank/DDBJ whole genome shotgun (WGS) entry which is preliminary data.</text>
</comment>
<dbReference type="Proteomes" id="UP000499080">
    <property type="component" value="Unassembled WGS sequence"/>
</dbReference>
<sequence length="96" mass="11466">MERLRKLLAEVGSDEDPHFKKGPQDVLQEVFQIINVSANMMRNRNRMEILEMKMRITWNCFHQKRALSGEKQNLGKIFVVIILYRAYLEQKGQRKM</sequence>
<gene>
    <name evidence="1" type="ORF">AVEN_48285_1</name>
</gene>
<evidence type="ECO:0000313" key="1">
    <source>
        <dbReference type="EMBL" id="GBN96540.1"/>
    </source>
</evidence>
<dbReference type="AlphaFoldDB" id="A0A4Y2T9B1"/>
<dbReference type="EMBL" id="BGPR01026649">
    <property type="protein sequence ID" value="GBN96540.1"/>
    <property type="molecule type" value="Genomic_DNA"/>
</dbReference>
<organism evidence="1 2">
    <name type="scientific">Araneus ventricosus</name>
    <name type="common">Orbweaver spider</name>
    <name type="synonym">Epeira ventricosa</name>
    <dbReference type="NCBI Taxonomy" id="182803"/>
    <lineage>
        <taxon>Eukaryota</taxon>
        <taxon>Metazoa</taxon>
        <taxon>Ecdysozoa</taxon>
        <taxon>Arthropoda</taxon>
        <taxon>Chelicerata</taxon>
        <taxon>Arachnida</taxon>
        <taxon>Araneae</taxon>
        <taxon>Araneomorphae</taxon>
        <taxon>Entelegynae</taxon>
        <taxon>Araneoidea</taxon>
        <taxon>Araneidae</taxon>
        <taxon>Araneus</taxon>
    </lineage>
</organism>